<reference evidence="1 2" key="1">
    <citation type="submission" date="2014-03" db="EMBL/GenBank/DDBJ databases">
        <title>Genomics of Bifidobacteria.</title>
        <authorList>
            <person name="Ventura M."/>
            <person name="Milani C."/>
            <person name="Lugli G.A."/>
        </authorList>
    </citation>
    <scope>NUCLEOTIDE SEQUENCE [LARGE SCALE GENOMIC DNA]</scope>
    <source>
        <strain evidence="1 2">LMG 11591</strain>
    </source>
</reference>
<dbReference type="RefSeq" id="WP_022859297.1">
    <property type="nucleotide sequence ID" value="NZ_JGZB01000003.1"/>
</dbReference>
<keyword evidence="2" id="KW-1185">Reference proteome</keyword>
<organism evidence="1 2">
    <name type="scientific">Bifidobacterium magnum</name>
    <dbReference type="NCBI Taxonomy" id="1692"/>
    <lineage>
        <taxon>Bacteria</taxon>
        <taxon>Bacillati</taxon>
        <taxon>Actinomycetota</taxon>
        <taxon>Actinomycetes</taxon>
        <taxon>Bifidobacteriales</taxon>
        <taxon>Bifidobacteriaceae</taxon>
        <taxon>Bifidobacterium</taxon>
    </lineage>
</organism>
<evidence type="ECO:0000313" key="1">
    <source>
        <dbReference type="EMBL" id="KFI68831.1"/>
    </source>
</evidence>
<comment type="caution">
    <text evidence="1">The sequence shown here is derived from an EMBL/GenBank/DDBJ whole genome shotgun (WGS) entry which is preliminary data.</text>
</comment>
<evidence type="ECO:0000313" key="2">
    <source>
        <dbReference type="Proteomes" id="UP000029052"/>
    </source>
</evidence>
<sequence length="70" mass="8122">MENMTTTRMRMPKLIADSLTRVFTRRYSSNKYADVADIPAYAVNLFDRDVVLEEKLPTYLPDYMAPAGRM</sequence>
<proteinExistence type="predicted"/>
<dbReference type="EMBL" id="JGZB01000003">
    <property type="protein sequence ID" value="KFI68831.1"/>
    <property type="molecule type" value="Genomic_DNA"/>
</dbReference>
<dbReference type="AlphaFoldDB" id="A0A087BCT1"/>
<gene>
    <name evidence="1" type="ORF">BMAGN_0704</name>
</gene>
<protein>
    <submittedName>
        <fullName evidence="1">Uncharacterized protein</fullName>
    </submittedName>
</protein>
<name>A0A087BCT1_9BIFI</name>
<dbReference type="Proteomes" id="UP000029052">
    <property type="component" value="Unassembled WGS sequence"/>
</dbReference>
<accession>A0A087BCT1</accession>